<evidence type="ECO:0000256" key="3">
    <source>
        <dbReference type="ARBA" id="ARBA00023002"/>
    </source>
</evidence>
<dbReference type="FunFam" id="3.20.20.100:FF:000004">
    <property type="entry name" value="Oxidoreductase, aldo/keto reductase"/>
    <property type="match status" value="1"/>
</dbReference>
<evidence type="ECO:0000256" key="2">
    <source>
        <dbReference type="ARBA" id="ARBA00022857"/>
    </source>
</evidence>
<feature type="compositionally biased region" description="Low complexity" evidence="4">
    <location>
        <begin position="346"/>
        <end position="358"/>
    </location>
</feature>
<keyword evidence="3" id="KW-0560">Oxidoreductase</keyword>
<dbReference type="InterPro" id="IPR023210">
    <property type="entry name" value="NADP_OxRdtase_dom"/>
</dbReference>
<evidence type="ECO:0000259" key="5">
    <source>
        <dbReference type="Pfam" id="PF00248"/>
    </source>
</evidence>
<protein>
    <submittedName>
        <fullName evidence="6">Aldo/keto reductase</fullName>
    </submittedName>
</protein>
<dbReference type="RefSeq" id="WP_198428900.1">
    <property type="nucleotide sequence ID" value="NZ_JADMLG010000011.1"/>
</dbReference>
<reference evidence="6" key="1">
    <citation type="submission" date="2020-11" db="EMBL/GenBank/DDBJ databases">
        <title>Nocardia NEAU-351.nov., a novel actinomycete isolated from the cow dung.</title>
        <authorList>
            <person name="Zhang X."/>
        </authorList>
    </citation>
    <scope>NUCLEOTIDE SEQUENCE</scope>
    <source>
        <strain evidence="6">NEAU-351</strain>
    </source>
</reference>
<dbReference type="Proteomes" id="UP000655751">
    <property type="component" value="Unassembled WGS sequence"/>
</dbReference>
<comment type="similarity">
    <text evidence="1">Belongs to the shaker potassium channel beta subunit family.</text>
</comment>
<feature type="region of interest" description="Disordered" evidence="4">
    <location>
        <begin position="335"/>
        <end position="358"/>
    </location>
</feature>
<accession>A0A931IH58</accession>
<dbReference type="InterPro" id="IPR036812">
    <property type="entry name" value="NAD(P)_OxRdtase_dom_sf"/>
</dbReference>
<sequence length="358" mass="39152">MSYRTLGRTGVKISQLTVGAMNFGSRATADHDEAIRILHRAFDAGINIVDTADGYSQGESEIIVGKALKGRRDDIVVATKFHSQWGDGINTRGSSRRWIFQEVENSLRRLDIDHIDLYQQHKPDPEVDIAETVGALDDLVRQGKIRYYGTTTNEPHLLVEAQWAAARDGRSRPVSEQAPYSILARGVERATLPVARKYDLGVLTWSPLAGGWLSGRHVEGDEAPASARAARQPDRHDPALPINRTKREIAIRLGDLARAAGLSLPELAVAFVLNHPAVDSVIIGPRTFEHLESLLGVPDIVLDASVLDAIDEIVPPGVTLNRADEGWLPPWLKESEDRRRHGSARPTATLPTAALAGV</sequence>
<gene>
    <name evidence="6" type="ORF">IT779_25180</name>
</gene>
<evidence type="ECO:0000313" key="6">
    <source>
        <dbReference type="EMBL" id="MBH0779568.1"/>
    </source>
</evidence>
<dbReference type="PRINTS" id="PR01577">
    <property type="entry name" value="KCNABCHANNEL"/>
</dbReference>
<dbReference type="PANTHER" id="PTHR43364:SF4">
    <property type="entry name" value="NAD(P)-LINKED OXIDOREDUCTASE SUPERFAMILY PROTEIN"/>
    <property type="match status" value="1"/>
</dbReference>
<comment type="caution">
    <text evidence="6">The sequence shown here is derived from an EMBL/GenBank/DDBJ whole genome shotgun (WGS) entry which is preliminary data.</text>
</comment>
<keyword evidence="7" id="KW-1185">Reference proteome</keyword>
<feature type="domain" description="NADP-dependent oxidoreductase" evidence="5">
    <location>
        <begin position="16"/>
        <end position="314"/>
    </location>
</feature>
<dbReference type="GO" id="GO:0005829">
    <property type="term" value="C:cytosol"/>
    <property type="evidence" value="ECO:0007669"/>
    <property type="project" value="TreeGrafter"/>
</dbReference>
<proteinExistence type="inferred from homology"/>
<dbReference type="GO" id="GO:0016491">
    <property type="term" value="F:oxidoreductase activity"/>
    <property type="evidence" value="ECO:0007669"/>
    <property type="project" value="UniProtKB-KW"/>
</dbReference>
<evidence type="ECO:0000313" key="7">
    <source>
        <dbReference type="Proteomes" id="UP000655751"/>
    </source>
</evidence>
<dbReference type="Pfam" id="PF00248">
    <property type="entry name" value="Aldo_ket_red"/>
    <property type="match status" value="1"/>
</dbReference>
<evidence type="ECO:0000256" key="1">
    <source>
        <dbReference type="ARBA" id="ARBA00006515"/>
    </source>
</evidence>
<organism evidence="6 7">
    <name type="scientific">Nocardia bovistercoris</name>
    <dbReference type="NCBI Taxonomy" id="2785916"/>
    <lineage>
        <taxon>Bacteria</taxon>
        <taxon>Bacillati</taxon>
        <taxon>Actinomycetota</taxon>
        <taxon>Actinomycetes</taxon>
        <taxon>Mycobacteriales</taxon>
        <taxon>Nocardiaceae</taxon>
        <taxon>Nocardia</taxon>
    </lineage>
</organism>
<dbReference type="SUPFAM" id="SSF51430">
    <property type="entry name" value="NAD(P)-linked oxidoreductase"/>
    <property type="match status" value="1"/>
</dbReference>
<keyword evidence="2" id="KW-0521">NADP</keyword>
<dbReference type="InterPro" id="IPR005399">
    <property type="entry name" value="K_chnl_volt-dep_bsu_KCNAB-rel"/>
</dbReference>
<name>A0A931IH58_9NOCA</name>
<dbReference type="EMBL" id="JADMLG010000011">
    <property type="protein sequence ID" value="MBH0779568.1"/>
    <property type="molecule type" value="Genomic_DNA"/>
</dbReference>
<dbReference type="InterPro" id="IPR050523">
    <property type="entry name" value="AKR_Detox_Biosynth"/>
</dbReference>
<dbReference type="Gene3D" id="3.20.20.100">
    <property type="entry name" value="NADP-dependent oxidoreductase domain"/>
    <property type="match status" value="1"/>
</dbReference>
<dbReference type="PANTHER" id="PTHR43364">
    <property type="entry name" value="NADH-SPECIFIC METHYLGLYOXAL REDUCTASE-RELATED"/>
    <property type="match status" value="1"/>
</dbReference>
<dbReference type="AlphaFoldDB" id="A0A931IH58"/>
<evidence type="ECO:0000256" key="4">
    <source>
        <dbReference type="SAM" id="MobiDB-lite"/>
    </source>
</evidence>